<dbReference type="AlphaFoldDB" id="A0A9L0IFI1"/>
<proteinExistence type="predicted"/>
<dbReference type="Ensembl" id="ENSEAST00005064022.1">
    <property type="protein sequence ID" value="ENSEASP00005039633.1"/>
    <property type="gene ID" value="ENSEASG00005031697.1"/>
</dbReference>
<organism evidence="2 3">
    <name type="scientific">Equus asinus</name>
    <name type="common">Donkey</name>
    <name type="synonym">Equus africanus asinus</name>
    <dbReference type="NCBI Taxonomy" id="9793"/>
    <lineage>
        <taxon>Eukaryota</taxon>
        <taxon>Metazoa</taxon>
        <taxon>Chordata</taxon>
        <taxon>Craniata</taxon>
        <taxon>Vertebrata</taxon>
        <taxon>Euteleostomi</taxon>
        <taxon>Mammalia</taxon>
        <taxon>Eutheria</taxon>
        <taxon>Laurasiatheria</taxon>
        <taxon>Perissodactyla</taxon>
        <taxon>Equidae</taxon>
        <taxon>Equus</taxon>
    </lineage>
</organism>
<keyword evidence="3" id="KW-1185">Reference proteome</keyword>
<dbReference type="GeneTree" id="ENSGT00910000148765"/>
<evidence type="ECO:0000313" key="3">
    <source>
        <dbReference type="Proteomes" id="UP000694387"/>
    </source>
</evidence>
<evidence type="ECO:0000313" key="2">
    <source>
        <dbReference type="Ensembl" id="ENSEASP00005039633.1"/>
    </source>
</evidence>
<feature type="signal peptide" evidence="1">
    <location>
        <begin position="1"/>
        <end position="16"/>
    </location>
</feature>
<evidence type="ECO:0000256" key="1">
    <source>
        <dbReference type="SAM" id="SignalP"/>
    </source>
</evidence>
<protein>
    <recommendedName>
        <fullName evidence="4">Granulocyte-macrophage colony-stimulating factor</fullName>
    </recommendedName>
</protein>
<reference evidence="2 3" key="1">
    <citation type="journal article" date="2020" name="Nat. Commun.">
        <title>Donkey genomes provide new insights into domestication and selection for coat color.</title>
        <authorList>
            <person name="Wang"/>
            <person name="C."/>
            <person name="Li"/>
            <person name="H."/>
            <person name="Guo"/>
            <person name="Y."/>
            <person name="Huang"/>
            <person name="J."/>
            <person name="Sun"/>
            <person name="Y."/>
            <person name="Min"/>
            <person name="J."/>
            <person name="Wang"/>
            <person name="J."/>
            <person name="Fang"/>
            <person name="X."/>
            <person name="Zhao"/>
            <person name="Z."/>
            <person name="Wang"/>
            <person name="S."/>
            <person name="Zhang"/>
            <person name="Y."/>
            <person name="Liu"/>
            <person name="Q."/>
            <person name="Jiang"/>
            <person name="Q."/>
            <person name="Wang"/>
            <person name="X."/>
            <person name="Guo"/>
            <person name="Y."/>
            <person name="Yang"/>
            <person name="C."/>
            <person name="Wang"/>
            <person name="Y."/>
            <person name="Tian"/>
            <person name="F."/>
            <person name="Zhuang"/>
            <person name="G."/>
            <person name="Fan"/>
            <person name="Y."/>
            <person name="Gao"/>
            <person name="Q."/>
            <person name="Li"/>
            <person name="Y."/>
            <person name="Ju"/>
            <person name="Z."/>
            <person name="Li"/>
            <person name="J."/>
            <person name="Li"/>
            <person name="R."/>
            <person name="Hou"/>
            <person name="M."/>
            <person name="Yang"/>
            <person name="G."/>
            <person name="Liu"/>
            <person name="G."/>
            <person name="Liu"/>
            <person name="W."/>
            <person name="Guo"/>
            <person name="J."/>
            <person name="Pan"/>
            <person name="S."/>
            <person name="Fan"/>
            <person name="G."/>
            <person name="Zhang"/>
            <person name="W."/>
            <person name="Zhang"/>
            <person name="R."/>
            <person name="Yu"/>
            <person name="J."/>
            <person name="Zhang"/>
            <person name="X."/>
            <person name="Yin"/>
            <person name="Q."/>
            <person name="Ji"/>
            <person name="C."/>
            <person name="Jin"/>
            <person name="Y."/>
            <person name="Yue"/>
            <person name="G."/>
            <person name="Liu"/>
            <person name="M."/>
            <person name="Xu"/>
            <person name="J."/>
            <person name="Liu"/>
            <person name="S."/>
            <person name="Jordana"/>
            <person name="J."/>
            <person name="Noce"/>
            <person name="A."/>
            <person name="Amills"/>
            <person name="M."/>
            <person name="Wu"/>
            <person name="D.D."/>
            <person name="Li"/>
            <person name="S."/>
            <person name="Zhou"/>
            <person name="X. and Zhong"/>
            <person name="J."/>
        </authorList>
    </citation>
    <scope>NUCLEOTIDE SEQUENCE [LARGE SCALE GENOMIC DNA]</scope>
</reference>
<reference evidence="2" key="2">
    <citation type="submission" date="2025-08" db="UniProtKB">
        <authorList>
            <consortium name="Ensembl"/>
        </authorList>
    </citation>
    <scope>IDENTIFICATION</scope>
</reference>
<keyword evidence="1" id="KW-0732">Signal</keyword>
<dbReference type="Proteomes" id="UP000694387">
    <property type="component" value="Chromosome 12"/>
</dbReference>
<reference evidence="2" key="3">
    <citation type="submission" date="2025-09" db="UniProtKB">
        <authorList>
            <consortium name="Ensembl"/>
        </authorList>
    </citation>
    <scope>IDENTIFICATION</scope>
</reference>
<sequence>MYLYVLLACVLWGLESHSTPMKIDGVSPHDNHTAVCAEIQKELAADNIIYNVSLGLHQTSLCSQWPFVLLTNFSFFQGSFKRPQNTSEEPCYGEFTKDFISTLKELTTNKEDQHIQKVYKDMKELTRICPKLKPTESPKNCTTEKSNFSQFKEALQSVVISIEGWKSCKKIEGSL</sequence>
<feature type="chain" id="PRO_5040219430" description="Granulocyte-macrophage colony-stimulating factor" evidence="1">
    <location>
        <begin position="17"/>
        <end position="175"/>
    </location>
</feature>
<evidence type="ECO:0008006" key="4">
    <source>
        <dbReference type="Google" id="ProtNLM"/>
    </source>
</evidence>
<name>A0A9L0IFI1_EQUAS</name>
<accession>A0A9L0IFI1</accession>